<evidence type="ECO:0000256" key="2">
    <source>
        <dbReference type="ARBA" id="ARBA00012391"/>
    </source>
</evidence>
<sequence>MSTSAGFDTVAVASASAGDAAPAPARDGIAASGNASRSDRPDATPGAASPAPAHAVDSPGSLALLDALEAESIHIIREVVSEFERPAMLFSGGKDSVVMLHLAAKAFWPGKVPFPVLHVDTGHNFPEVLEFRDRTVERLGLKLVVGSVQEFIDRGELAERADGTRNPLQTVPLLDAIERNRFDAVFGGGRRDEDKARAKERILSLRDEFGQWDPRNQRPELWNLYNGRHTVGQHVRAFPISNWTELDIWRYIAREGIELPSIYYAHERDVFERDGMWRAVGEVSLPREGEDVVVRTVRYRTVGDMSCTGAVLSDAYTVDDVVREVAASTLTERGATRADDRISEAAMEDRKKDGYF</sequence>
<dbReference type="InterPro" id="IPR050128">
    <property type="entry name" value="Sulfate_adenylyltrnsfr_sub2"/>
</dbReference>
<dbReference type="Pfam" id="PF01507">
    <property type="entry name" value="PAPS_reduct"/>
    <property type="match status" value="1"/>
</dbReference>
<dbReference type="Proteomes" id="UP001422074">
    <property type="component" value="Unassembled WGS sequence"/>
</dbReference>
<dbReference type="PANTHER" id="PTHR43196:SF1">
    <property type="entry name" value="SULFATE ADENYLYLTRANSFERASE SUBUNIT 2"/>
    <property type="match status" value="1"/>
</dbReference>
<evidence type="ECO:0000259" key="11">
    <source>
        <dbReference type="Pfam" id="PF01507"/>
    </source>
</evidence>
<feature type="region of interest" description="Disordered" evidence="10">
    <location>
        <begin position="15"/>
        <end position="55"/>
    </location>
</feature>
<dbReference type="SUPFAM" id="SSF52402">
    <property type="entry name" value="Adenine nucleotide alpha hydrolases-like"/>
    <property type="match status" value="1"/>
</dbReference>
<evidence type="ECO:0000256" key="7">
    <source>
        <dbReference type="ARBA" id="ARBA00022840"/>
    </source>
</evidence>
<dbReference type="PANTHER" id="PTHR43196">
    <property type="entry name" value="SULFATE ADENYLYLTRANSFERASE SUBUNIT 2"/>
    <property type="match status" value="1"/>
</dbReference>
<organism evidence="12 13">
    <name type="scientific">Sinomonas halotolerans</name>
    <dbReference type="NCBI Taxonomy" id="1644133"/>
    <lineage>
        <taxon>Bacteria</taxon>
        <taxon>Bacillati</taxon>
        <taxon>Actinomycetota</taxon>
        <taxon>Actinomycetes</taxon>
        <taxon>Micrococcales</taxon>
        <taxon>Micrococcaceae</taxon>
        <taxon>Sinomonas</taxon>
    </lineage>
</organism>
<dbReference type="NCBIfam" id="TIGR02039">
    <property type="entry name" value="CysD"/>
    <property type="match status" value="1"/>
</dbReference>
<protein>
    <recommendedName>
        <fullName evidence="3">Sulfate adenylyltransferase subunit 2</fullName>
        <ecNumber evidence="2">2.7.7.4</ecNumber>
    </recommendedName>
    <alternativeName>
        <fullName evidence="8">ATP-sulfurylase small subunit</fullName>
    </alternativeName>
    <alternativeName>
        <fullName evidence="9">Sulfate adenylate transferase</fullName>
    </alternativeName>
</protein>
<feature type="compositionally biased region" description="Low complexity" evidence="10">
    <location>
        <begin position="15"/>
        <end position="31"/>
    </location>
</feature>
<evidence type="ECO:0000256" key="4">
    <source>
        <dbReference type="ARBA" id="ARBA00022679"/>
    </source>
</evidence>
<keyword evidence="4 12" id="KW-0808">Transferase</keyword>
<dbReference type="RefSeq" id="WP_345883871.1">
    <property type="nucleotide sequence ID" value="NZ_JBDFRB010000004.1"/>
</dbReference>
<evidence type="ECO:0000256" key="9">
    <source>
        <dbReference type="ARBA" id="ARBA00031812"/>
    </source>
</evidence>
<evidence type="ECO:0000256" key="1">
    <source>
        <dbReference type="ARBA" id="ARBA00008885"/>
    </source>
</evidence>
<dbReference type="Gene3D" id="3.40.50.620">
    <property type="entry name" value="HUPs"/>
    <property type="match status" value="1"/>
</dbReference>
<keyword evidence="13" id="KW-1185">Reference proteome</keyword>
<dbReference type="GO" id="GO:0004781">
    <property type="term" value="F:sulfate adenylyltransferase (ATP) activity"/>
    <property type="evidence" value="ECO:0007669"/>
    <property type="project" value="UniProtKB-EC"/>
</dbReference>
<evidence type="ECO:0000313" key="13">
    <source>
        <dbReference type="Proteomes" id="UP001422074"/>
    </source>
</evidence>
<dbReference type="InterPro" id="IPR002500">
    <property type="entry name" value="PAPS_reduct_dom"/>
</dbReference>
<reference evidence="12 13" key="1">
    <citation type="submission" date="2024-05" db="EMBL/GenBank/DDBJ databases">
        <title>Sinomonas sp. nov., isolated from a waste landfill.</title>
        <authorList>
            <person name="Zhao Y."/>
        </authorList>
    </citation>
    <scope>NUCLEOTIDE SEQUENCE [LARGE SCALE GENOMIC DNA]</scope>
    <source>
        <strain evidence="12 13">CCTCC AB2014300</strain>
    </source>
</reference>
<feature type="domain" description="Phosphoadenosine phosphosulphate reductase" evidence="11">
    <location>
        <begin position="86"/>
        <end position="309"/>
    </location>
</feature>
<dbReference type="InterPro" id="IPR011784">
    <property type="entry name" value="SO4_adenylTrfase_ssu"/>
</dbReference>
<evidence type="ECO:0000256" key="3">
    <source>
        <dbReference type="ARBA" id="ARBA00022004"/>
    </source>
</evidence>
<accession>A0ABU9WY16</accession>
<proteinExistence type="inferred from homology"/>
<keyword evidence="5 12" id="KW-0548">Nucleotidyltransferase</keyword>
<gene>
    <name evidence="12" type="primary">cysD</name>
    <name evidence="12" type="ORF">ABCQ75_05955</name>
</gene>
<evidence type="ECO:0000256" key="10">
    <source>
        <dbReference type="SAM" id="MobiDB-lite"/>
    </source>
</evidence>
<keyword evidence="7" id="KW-0067">ATP-binding</keyword>
<dbReference type="EC" id="2.7.7.4" evidence="2"/>
<dbReference type="InterPro" id="IPR014729">
    <property type="entry name" value="Rossmann-like_a/b/a_fold"/>
</dbReference>
<keyword evidence="6" id="KW-0547">Nucleotide-binding</keyword>
<name>A0ABU9WY16_9MICC</name>
<dbReference type="NCBIfam" id="NF009214">
    <property type="entry name" value="PRK12563.1"/>
    <property type="match status" value="1"/>
</dbReference>
<comment type="caution">
    <text evidence="12">The sequence shown here is derived from an EMBL/GenBank/DDBJ whole genome shotgun (WGS) entry which is preliminary data.</text>
</comment>
<evidence type="ECO:0000256" key="8">
    <source>
        <dbReference type="ARBA" id="ARBA00030256"/>
    </source>
</evidence>
<evidence type="ECO:0000256" key="5">
    <source>
        <dbReference type="ARBA" id="ARBA00022695"/>
    </source>
</evidence>
<evidence type="ECO:0000313" key="12">
    <source>
        <dbReference type="EMBL" id="MEN2744082.1"/>
    </source>
</evidence>
<comment type="similarity">
    <text evidence="1">Belongs to the PAPS reductase family. CysD subfamily.</text>
</comment>
<dbReference type="NCBIfam" id="NF003587">
    <property type="entry name" value="PRK05253.1"/>
    <property type="match status" value="1"/>
</dbReference>
<dbReference type="EMBL" id="JBDFRB010000004">
    <property type="protein sequence ID" value="MEN2744082.1"/>
    <property type="molecule type" value="Genomic_DNA"/>
</dbReference>
<evidence type="ECO:0000256" key="6">
    <source>
        <dbReference type="ARBA" id="ARBA00022741"/>
    </source>
</evidence>